<proteinExistence type="predicted"/>
<dbReference type="AlphaFoldDB" id="A0A195FXU2"/>
<accession>A0A195FXU2</accession>
<evidence type="ECO:0000313" key="2">
    <source>
        <dbReference type="Proteomes" id="UP000078541"/>
    </source>
</evidence>
<keyword evidence="2" id="KW-1185">Reference proteome</keyword>
<gene>
    <name evidence="1" type="ORF">ALC56_00377</name>
</gene>
<evidence type="ECO:0000313" key="1">
    <source>
        <dbReference type="EMBL" id="KYN45127.1"/>
    </source>
</evidence>
<dbReference type="EMBL" id="KQ981193">
    <property type="protein sequence ID" value="KYN45127.1"/>
    <property type="molecule type" value="Genomic_DNA"/>
</dbReference>
<reference evidence="1 2" key="1">
    <citation type="submission" date="2016-03" db="EMBL/GenBank/DDBJ databases">
        <title>Trachymyrmex septentrionalis WGS genome.</title>
        <authorList>
            <person name="Nygaard S."/>
            <person name="Hu H."/>
            <person name="Boomsma J."/>
            <person name="Zhang G."/>
        </authorList>
    </citation>
    <scope>NUCLEOTIDE SEQUENCE [LARGE SCALE GENOMIC DNA]</scope>
    <source>
        <strain evidence="1">Tsep2-gDNA-1</strain>
        <tissue evidence="1">Whole body</tissue>
    </source>
</reference>
<name>A0A195FXU2_9HYME</name>
<protein>
    <submittedName>
        <fullName evidence="1">Uncharacterized protein</fullName>
    </submittedName>
</protein>
<organism evidence="1 2">
    <name type="scientific">Trachymyrmex septentrionalis</name>
    <dbReference type="NCBI Taxonomy" id="34720"/>
    <lineage>
        <taxon>Eukaryota</taxon>
        <taxon>Metazoa</taxon>
        <taxon>Ecdysozoa</taxon>
        <taxon>Arthropoda</taxon>
        <taxon>Hexapoda</taxon>
        <taxon>Insecta</taxon>
        <taxon>Pterygota</taxon>
        <taxon>Neoptera</taxon>
        <taxon>Endopterygota</taxon>
        <taxon>Hymenoptera</taxon>
        <taxon>Apocrita</taxon>
        <taxon>Aculeata</taxon>
        <taxon>Formicoidea</taxon>
        <taxon>Formicidae</taxon>
        <taxon>Myrmicinae</taxon>
        <taxon>Trachymyrmex</taxon>
    </lineage>
</organism>
<dbReference type="Proteomes" id="UP000078541">
    <property type="component" value="Unassembled WGS sequence"/>
</dbReference>
<sequence length="68" mass="7800">MRCTNIDPGNVFTFNKERDKVYTITYSKIKYELSLSLSFSLSLPLHFVLPLVKVLGRELYDTSLAISL</sequence>